<evidence type="ECO:0008006" key="8">
    <source>
        <dbReference type="Google" id="ProtNLM"/>
    </source>
</evidence>
<gene>
    <name evidence="6" type="ORF">GAYE_PCTG71G1526IC</name>
</gene>
<keyword evidence="3" id="KW-0274">FAD</keyword>
<dbReference type="AlphaFoldDB" id="A0AAV9I8C8"/>
<comment type="cofactor">
    <cofactor evidence="1">
        <name>FAD</name>
        <dbReference type="ChEBI" id="CHEBI:57692"/>
    </cofactor>
</comment>
<feature type="domain" description="RsdA/BaiN/AoA(So)-like Rossmann fold-like" evidence="4">
    <location>
        <begin position="11"/>
        <end position="405"/>
    </location>
</feature>
<feature type="domain" description="RsdA/BaiN/AoA(So)-like insert" evidence="5">
    <location>
        <begin position="177"/>
        <end position="352"/>
    </location>
</feature>
<dbReference type="InterPro" id="IPR055178">
    <property type="entry name" value="RsdA/BaiN/AoA(So)-like_dom"/>
</dbReference>
<proteinExistence type="predicted"/>
<dbReference type="PANTHER" id="PTHR42887">
    <property type="entry name" value="OS12G0638800 PROTEIN"/>
    <property type="match status" value="1"/>
</dbReference>
<feature type="non-terminal residue" evidence="6">
    <location>
        <position position="1"/>
    </location>
</feature>
<evidence type="ECO:0000259" key="4">
    <source>
        <dbReference type="Pfam" id="PF03486"/>
    </source>
</evidence>
<dbReference type="PANTHER" id="PTHR42887:SF2">
    <property type="entry name" value="OS12G0638800 PROTEIN"/>
    <property type="match status" value="1"/>
</dbReference>
<evidence type="ECO:0000256" key="3">
    <source>
        <dbReference type="ARBA" id="ARBA00022827"/>
    </source>
</evidence>
<keyword evidence="7" id="KW-1185">Reference proteome</keyword>
<accession>A0AAV9I8C8</accession>
<organism evidence="6 7">
    <name type="scientific">Galdieria yellowstonensis</name>
    <dbReference type="NCBI Taxonomy" id="3028027"/>
    <lineage>
        <taxon>Eukaryota</taxon>
        <taxon>Rhodophyta</taxon>
        <taxon>Bangiophyceae</taxon>
        <taxon>Galdieriales</taxon>
        <taxon>Galdieriaceae</taxon>
        <taxon>Galdieria</taxon>
    </lineage>
</organism>
<dbReference type="Gene3D" id="1.10.8.260">
    <property type="entry name" value="HI0933 insert domain-like"/>
    <property type="match status" value="1"/>
</dbReference>
<dbReference type="Gene3D" id="3.50.50.60">
    <property type="entry name" value="FAD/NAD(P)-binding domain"/>
    <property type="match status" value="1"/>
</dbReference>
<dbReference type="EMBL" id="JANCYU010000018">
    <property type="protein sequence ID" value="KAK4523630.1"/>
    <property type="molecule type" value="Genomic_DNA"/>
</dbReference>
<evidence type="ECO:0000256" key="1">
    <source>
        <dbReference type="ARBA" id="ARBA00001974"/>
    </source>
</evidence>
<dbReference type="InterPro" id="IPR023166">
    <property type="entry name" value="BaiN-like_dom_sf"/>
</dbReference>
<dbReference type="Gene3D" id="2.40.30.10">
    <property type="entry name" value="Translation factors"/>
    <property type="match status" value="1"/>
</dbReference>
<evidence type="ECO:0000313" key="7">
    <source>
        <dbReference type="Proteomes" id="UP001300502"/>
    </source>
</evidence>
<dbReference type="InterPro" id="IPR036188">
    <property type="entry name" value="FAD/NAD-bd_sf"/>
</dbReference>
<evidence type="ECO:0000256" key="2">
    <source>
        <dbReference type="ARBA" id="ARBA00022630"/>
    </source>
</evidence>
<dbReference type="Pfam" id="PF03486">
    <property type="entry name" value="HI0933_like"/>
    <property type="match status" value="1"/>
</dbReference>
<name>A0AAV9I8C8_9RHOD</name>
<evidence type="ECO:0000259" key="5">
    <source>
        <dbReference type="Pfam" id="PF22780"/>
    </source>
</evidence>
<dbReference type="SUPFAM" id="SSF51905">
    <property type="entry name" value="FAD/NAD(P)-binding domain"/>
    <property type="match status" value="1"/>
</dbReference>
<dbReference type="NCBIfam" id="TIGR00275">
    <property type="entry name" value="aminoacetone oxidase family FAD-binding enzyme"/>
    <property type="match status" value="1"/>
</dbReference>
<dbReference type="Pfam" id="PF22780">
    <property type="entry name" value="HI0933_like_1st"/>
    <property type="match status" value="1"/>
</dbReference>
<dbReference type="InterPro" id="IPR057661">
    <property type="entry name" value="RsdA/BaiN/AoA(So)_Rossmann"/>
</dbReference>
<comment type="caution">
    <text evidence="6">The sequence shown here is derived from an EMBL/GenBank/DDBJ whole genome shotgun (WGS) entry which is preliminary data.</text>
</comment>
<keyword evidence="2" id="KW-0285">Flavoprotein</keyword>
<protein>
    <recommendedName>
        <fullName evidence="8">Aminoacetone oxidase family FAD-binding enzyme</fullName>
    </recommendedName>
</protein>
<dbReference type="InterPro" id="IPR004792">
    <property type="entry name" value="BaiN-like"/>
</dbReference>
<sequence length="437" mass="49063">LCETSYPNVPKILILERASRILEKVRISGGGRCNVTNEESDPRVFAQHYPRGEKELIGPLTRFGSVEMKQWLKDRGVAWKTERDGRVFPVSDTSQTIIQCIQQQLLRYNVQVRLLCCVTGIERDNDGHFRIHIGGGKHQATISSRYVLVSTGSNRLAYRWIASLGHVQDSSSSFLCPSLFTFCIDDIRIQGLSGITVQDVCLKISSASFRNHVQRGPLLITHWGLSGPAVLKLSAWGARTLAENNYKAQLSIDWLPSIPIDEIRSILTDTKHTWKTKQVTTTCPFRDKNGRQFLAKELWRNIVVHTLKTEDNAAMKKMWKDISKAQIAALSTALKSSIFEIRGKGIFKEEFVTCGGIGRKHVHFETMESKWIPGLYFAGEILDIDGLTGGFNLQAAWTTGYICGRSIAKRLGMHHRANDDIDGKAFTGQRSEKGNDE</sequence>
<dbReference type="SUPFAM" id="SSF160996">
    <property type="entry name" value="HI0933 insert domain-like"/>
    <property type="match status" value="1"/>
</dbReference>
<dbReference type="Proteomes" id="UP001300502">
    <property type="component" value="Unassembled WGS sequence"/>
</dbReference>
<reference evidence="6 7" key="1">
    <citation type="submission" date="2022-07" db="EMBL/GenBank/DDBJ databases">
        <title>Genome-wide signatures of adaptation to extreme environments.</title>
        <authorList>
            <person name="Cho C.H."/>
            <person name="Yoon H.S."/>
        </authorList>
    </citation>
    <scope>NUCLEOTIDE SEQUENCE [LARGE SCALE GENOMIC DNA]</scope>
    <source>
        <strain evidence="6 7">108.79 E11</strain>
    </source>
</reference>
<evidence type="ECO:0000313" key="6">
    <source>
        <dbReference type="EMBL" id="KAK4523630.1"/>
    </source>
</evidence>